<dbReference type="SMR" id="A0A2P6QDU0"/>
<dbReference type="Pfam" id="PF01486">
    <property type="entry name" value="K-box"/>
    <property type="match status" value="1"/>
</dbReference>
<dbReference type="GO" id="GO:0005634">
    <property type="term" value="C:nucleus"/>
    <property type="evidence" value="ECO:0007669"/>
    <property type="project" value="UniProtKB-SubCell"/>
</dbReference>
<feature type="domain" description="MADS-box" evidence="7">
    <location>
        <begin position="8"/>
        <end position="46"/>
    </location>
</feature>
<dbReference type="GO" id="GO:0003677">
    <property type="term" value="F:DNA binding"/>
    <property type="evidence" value="ECO:0007669"/>
    <property type="project" value="UniProtKB-KW"/>
</dbReference>
<evidence type="ECO:0000256" key="3">
    <source>
        <dbReference type="ARBA" id="ARBA00023125"/>
    </source>
</evidence>
<keyword evidence="5" id="KW-0539">Nucleus</keyword>
<dbReference type="Gramene" id="PRQ32336">
    <property type="protein sequence ID" value="PRQ32336"/>
    <property type="gene ID" value="RchiOBHm_Chr5g0045241"/>
</dbReference>
<proteinExistence type="predicted"/>
<organism evidence="8 9">
    <name type="scientific">Rosa chinensis</name>
    <name type="common">China rose</name>
    <dbReference type="NCBI Taxonomy" id="74649"/>
    <lineage>
        <taxon>Eukaryota</taxon>
        <taxon>Viridiplantae</taxon>
        <taxon>Streptophyta</taxon>
        <taxon>Embryophyta</taxon>
        <taxon>Tracheophyta</taxon>
        <taxon>Spermatophyta</taxon>
        <taxon>Magnoliopsida</taxon>
        <taxon>eudicotyledons</taxon>
        <taxon>Gunneridae</taxon>
        <taxon>Pentapetalae</taxon>
        <taxon>rosids</taxon>
        <taxon>fabids</taxon>
        <taxon>Rosales</taxon>
        <taxon>Rosaceae</taxon>
        <taxon>Rosoideae</taxon>
        <taxon>Rosoideae incertae sedis</taxon>
        <taxon>Rosa</taxon>
    </lineage>
</organism>
<dbReference type="InterPro" id="IPR002487">
    <property type="entry name" value="TF_Kbox"/>
</dbReference>
<dbReference type="GO" id="GO:0003700">
    <property type="term" value="F:DNA-binding transcription factor activity"/>
    <property type="evidence" value="ECO:0007669"/>
    <property type="project" value="InterPro"/>
</dbReference>
<evidence type="ECO:0000256" key="1">
    <source>
        <dbReference type="ARBA" id="ARBA00004123"/>
    </source>
</evidence>
<gene>
    <name evidence="8" type="ORF">RchiOBHm_Chr5g0045241</name>
</gene>
<keyword evidence="2" id="KW-0805">Transcription regulation</keyword>
<evidence type="ECO:0000313" key="8">
    <source>
        <dbReference type="EMBL" id="PRQ32336.1"/>
    </source>
</evidence>
<dbReference type="OrthoDB" id="10388040at2759"/>
<accession>A0A2P6QDU0</accession>
<evidence type="ECO:0000256" key="5">
    <source>
        <dbReference type="ARBA" id="ARBA00023242"/>
    </source>
</evidence>
<dbReference type="Pfam" id="PF00319">
    <property type="entry name" value="SRF-TF"/>
    <property type="match status" value="1"/>
</dbReference>
<evidence type="ECO:0000256" key="4">
    <source>
        <dbReference type="ARBA" id="ARBA00023163"/>
    </source>
</evidence>
<dbReference type="PRINTS" id="PR00404">
    <property type="entry name" value="MADSDOMAIN"/>
</dbReference>
<evidence type="ECO:0000313" key="9">
    <source>
        <dbReference type="Proteomes" id="UP000238479"/>
    </source>
</evidence>
<dbReference type="EMBL" id="PDCK01000043">
    <property type="protein sequence ID" value="PRQ32336.1"/>
    <property type="molecule type" value="Genomic_DNA"/>
</dbReference>
<dbReference type="SUPFAM" id="SSF55455">
    <property type="entry name" value="SRF-like"/>
    <property type="match status" value="1"/>
</dbReference>
<protein>
    <submittedName>
        <fullName evidence="8">Putative transcription factor MADS-MIKC family</fullName>
    </submittedName>
</protein>
<keyword evidence="4" id="KW-0804">Transcription</keyword>
<reference evidence="8 9" key="1">
    <citation type="journal article" date="2018" name="Nat. Genet.">
        <title>The Rosa genome provides new insights in the design of modern roses.</title>
        <authorList>
            <person name="Bendahmane M."/>
        </authorList>
    </citation>
    <scope>NUCLEOTIDE SEQUENCE [LARGE SCALE GENOMIC DNA]</scope>
    <source>
        <strain evidence="9">cv. Old Blush</strain>
    </source>
</reference>
<dbReference type="PROSITE" id="PS50066">
    <property type="entry name" value="MADS_BOX_2"/>
    <property type="match status" value="1"/>
</dbReference>
<evidence type="ECO:0000259" key="7">
    <source>
        <dbReference type="PROSITE" id="PS50066"/>
    </source>
</evidence>
<keyword evidence="9" id="KW-1185">Reference proteome</keyword>
<dbReference type="Gene3D" id="3.40.1810.10">
    <property type="entry name" value="Transcription factor, MADS-box"/>
    <property type="match status" value="1"/>
</dbReference>
<dbReference type="Proteomes" id="UP000238479">
    <property type="component" value="Chromosome 5"/>
</dbReference>
<feature type="compositionally biased region" description="Basic and acidic residues" evidence="6">
    <location>
        <begin position="68"/>
        <end position="90"/>
    </location>
</feature>
<feature type="region of interest" description="Disordered" evidence="6">
    <location>
        <begin position="55"/>
        <end position="90"/>
    </location>
</feature>
<dbReference type="SMART" id="SM00432">
    <property type="entry name" value="MADS"/>
    <property type="match status" value="1"/>
</dbReference>
<dbReference type="AlphaFoldDB" id="A0A2P6QDU0"/>
<evidence type="ECO:0000256" key="6">
    <source>
        <dbReference type="SAM" id="MobiDB-lite"/>
    </source>
</evidence>
<comment type="caution">
    <text evidence="8">The sequence shown here is derived from an EMBL/GenBank/DDBJ whole genome shotgun (WGS) entry which is preliminary data.</text>
</comment>
<evidence type="ECO:0000256" key="2">
    <source>
        <dbReference type="ARBA" id="ARBA00023015"/>
    </source>
</evidence>
<name>A0A2P6QDU0_ROSCH</name>
<dbReference type="PANTHER" id="PTHR48019">
    <property type="entry name" value="SERUM RESPONSE FACTOR HOMOLOG"/>
    <property type="match status" value="1"/>
</dbReference>
<keyword evidence="3" id="KW-0238">DNA-binding</keyword>
<dbReference type="InterPro" id="IPR050142">
    <property type="entry name" value="MADS-box/MEF2_TF"/>
</dbReference>
<dbReference type="GO" id="GO:0046983">
    <property type="term" value="F:protein dimerization activity"/>
    <property type="evidence" value="ECO:0007669"/>
    <property type="project" value="InterPro"/>
</dbReference>
<dbReference type="InterPro" id="IPR002100">
    <property type="entry name" value="TF_MADSbox"/>
</dbReference>
<dbReference type="InterPro" id="IPR036879">
    <property type="entry name" value="TF_MADSbox_sf"/>
</dbReference>
<comment type="subcellular location">
    <subcellularLocation>
        <location evidence="1">Nucleus</location>
    </subcellularLocation>
</comment>
<sequence length="220" mass="24902">MTETFGRRRHATLVKKAQELSILCAAEVAVIAFTSDGKLHEYSSTSSVEHTLSRYKNNKGGQVLPTKVESDPPKECRRETAAEEKDPKSSDKVLHALKGQHAALKLDKQRRMGKALDGLSREELYALEQQQKWALVSVMKKKEELLVRLLHRSKAREQQAIQEKENLRRGYEVRTTEKPYLQLFPENSTSFCTSSKAVSLSNCPTENMDISLHLGLSYNS</sequence>